<dbReference type="AlphaFoldDB" id="A0A0E4FYA7"/>
<dbReference type="Gene3D" id="3.10.580.10">
    <property type="entry name" value="CBS-domain"/>
    <property type="match status" value="1"/>
</dbReference>
<dbReference type="InterPro" id="IPR051257">
    <property type="entry name" value="Diverse_CBS-Domain"/>
</dbReference>
<dbReference type="PANTHER" id="PTHR43080">
    <property type="entry name" value="CBS DOMAIN-CONTAINING PROTEIN CBSX3, MITOCHONDRIAL"/>
    <property type="match status" value="1"/>
</dbReference>
<dbReference type="PANTHER" id="PTHR43080:SF26">
    <property type="entry name" value="REGULATORY PROTEIN"/>
    <property type="match status" value="1"/>
</dbReference>
<dbReference type="SUPFAM" id="SSF54631">
    <property type="entry name" value="CBS-domain pair"/>
    <property type="match status" value="1"/>
</dbReference>
<dbReference type="SMART" id="SM00116">
    <property type="entry name" value="CBS"/>
    <property type="match status" value="2"/>
</dbReference>
<dbReference type="PIRSF" id="PIRSF036990">
    <property type="entry name" value="UCP036990_CBS_BON"/>
    <property type="match status" value="1"/>
</dbReference>
<dbReference type="EMBL" id="AP014685">
    <property type="protein sequence ID" value="BAR62156.1"/>
    <property type="molecule type" value="Genomic_DNA"/>
</dbReference>
<dbReference type="PROSITE" id="PS50914">
    <property type="entry name" value="BON"/>
    <property type="match status" value="1"/>
</dbReference>
<dbReference type="InterPro" id="IPR017080">
    <property type="entry name" value="UCP036990_CBS_BON"/>
</dbReference>
<evidence type="ECO:0000259" key="3">
    <source>
        <dbReference type="PROSITE" id="PS50914"/>
    </source>
</evidence>
<evidence type="ECO:0008006" key="7">
    <source>
        <dbReference type="Google" id="ProtNLM"/>
    </source>
</evidence>
<dbReference type="InterPro" id="IPR046342">
    <property type="entry name" value="CBS_dom_sf"/>
</dbReference>
<name>A0A0E4FYA7_9BRAD</name>
<dbReference type="CDD" id="cd04586">
    <property type="entry name" value="CBS_pair_BON_assoc"/>
    <property type="match status" value="1"/>
</dbReference>
<accession>A0A0E4FYA7</accession>
<dbReference type="Pfam" id="PF04972">
    <property type="entry name" value="BON"/>
    <property type="match status" value="1"/>
</dbReference>
<feature type="domain" description="CBS" evidence="4">
    <location>
        <begin position="88"/>
        <end position="144"/>
    </location>
</feature>
<dbReference type="Gene3D" id="3.30.1340.30">
    <property type="match status" value="1"/>
</dbReference>
<keyword evidence="1 2" id="KW-0129">CBS domain</keyword>
<gene>
    <name evidence="5" type="ORF">NK6_9012</name>
</gene>
<feature type="domain" description="BON" evidence="3">
    <location>
        <begin position="150"/>
        <end position="218"/>
    </location>
</feature>
<dbReference type="Pfam" id="PF00571">
    <property type="entry name" value="CBS"/>
    <property type="match status" value="2"/>
</dbReference>
<dbReference type="Proteomes" id="UP000063308">
    <property type="component" value="Chromosome"/>
</dbReference>
<dbReference type="PROSITE" id="PS51371">
    <property type="entry name" value="CBS"/>
    <property type="match status" value="2"/>
</dbReference>
<feature type="domain" description="CBS" evidence="4">
    <location>
        <begin position="1"/>
        <end position="57"/>
    </location>
</feature>
<dbReference type="InterPro" id="IPR000644">
    <property type="entry name" value="CBS_dom"/>
</dbReference>
<sequence>MVSPVITAEENATVQDVAKTMVARRISAVPIVDKTGKLVGIVTEADLMHRIETETERRYSWWLHMLSGDGAMAADYAKSHARKIVDVMTREVKIAEPETPLAEIAELFETNGIKRVPIVDQAGDLVGIVSRANIIQAVASARPKLEIALSDATIRRKLMEELKKQPWAHSHKINVIVTRGIVDLWGTVESEQARKGINAVAINVPGVDVVNDHLIHEPVFVY</sequence>
<proteinExistence type="predicted"/>
<evidence type="ECO:0000256" key="1">
    <source>
        <dbReference type="ARBA" id="ARBA00023122"/>
    </source>
</evidence>
<evidence type="ECO:0000313" key="5">
    <source>
        <dbReference type="EMBL" id="BAR62156.1"/>
    </source>
</evidence>
<organism evidence="5 6">
    <name type="scientific">Bradyrhizobium diazoefficiens</name>
    <dbReference type="NCBI Taxonomy" id="1355477"/>
    <lineage>
        <taxon>Bacteria</taxon>
        <taxon>Pseudomonadati</taxon>
        <taxon>Pseudomonadota</taxon>
        <taxon>Alphaproteobacteria</taxon>
        <taxon>Hyphomicrobiales</taxon>
        <taxon>Nitrobacteraceae</taxon>
        <taxon>Bradyrhizobium</taxon>
    </lineage>
</organism>
<reference evidence="5 6" key="1">
    <citation type="submission" date="2014-11" db="EMBL/GenBank/DDBJ databases">
        <title>Symbiosis island explosion on the genome of extra-slow-growing strains of soybean bradyrhizobia with massive insertion sequences.</title>
        <authorList>
            <person name="Iida T."/>
            <person name="Minamisawa K."/>
        </authorList>
    </citation>
    <scope>NUCLEOTIDE SEQUENCE [LARGE SCALE GENOMIC DNA]</scope>
    <source>
        <strain evidence="5 6">NK6</strain>
    </source>
</reference>
<evidence type="ECO:0000259" key="4">
    <source>
        <dbReference type="PROSITE" id="PS51371"/>
    </source>
</evidence>
<evidence type="ECO:0000313" key="6">
    <source>
        <dbReference type="Proteomes" id="UP000063308"/>
    </source>
</evidence>
<protein>
    <recommendedName>
        <fullName evidence="7">CBS domain-containing protein</fullName>
    </recommendedName>
</protein>
<dbReference type="InterPro" id="IPR007055">
    <property type="entry name" value="BON_dom"/>
</dbReference>
<evidence type="ECO:0000256" key="2">
    <source>
        <dbReference type="PROSITE-ProRule" id="PRU00703"/>
    </source>
</evidence>